<name>B9WDJ0_CANDC</name>
<evidence type="ECO:0000259" key="5">
    <source>
        <dbReference type="Pfam" id="PF25789"/>
    </source>
</evidence>
<evidence type="ECO:0000256" key="3">
    <source>
        <dbReference type="ARBA" id="ARBA00022490"/>
    </source>
</evidence>
<evidence type="ECO:0000313" key="7">
    <source>
        <dbReference type="EMBL" id="CAX42746.1"/>
    </source>
</evidence>
<gene>
    <name evidence="6" type="ordered locus">Cd36_82180</name>
    <name evidence="7" type="ORF">CD36_82180</name>
</gene>
<dbReference type="AlphaFoldDB" id="B9WDJ0"/>
<keyword evidence="3" id="KW-0963">Cytoplasm</keyword>
<dbReference type="InterPro" id="IPR057982">
    <property type="entry name" value="TPR_NAA35"/>
</dbReference>
<comment type="similarity">
    <text evidence="2">Belongs to the MAK10 family.</text>
</comment>
<dbReference type="GO" id="GO:0016740">
    <property type="term" value="F:transferase activity"/>
    <property type="evidence" value="ECO:0007669"/>
    <property type="project" value="UniProtKB-KW"/>
</dbReference>
<dbReference type="Pfam" id="PF25789">
    <property type="entry name" value="TPR_NAA35"/>
    <property type="match status" value="1"/>
</dbReference>
<reference evidence="7 8" key="1">
    <citation type="journal article" date="2009" name="Genome Res.">
        <title>Comparative genomics of the fungal pathogens Candida dubliniensis and Candida albicans.</title>
        <authorList>
            <person name="Jackson A.P."/>
            <person name="Gamble J.A."/>
            <person name="Yeomans T."/>
            <person name="Moran G.P."/>
            <person name="Saunders D."/>
            <person name="Harris D."/>
            <person name="Aslett M."/>
            <person name="Barrell J.F."/>
            <person name="Butler G."/>
            <person name="Citiulo F."/>
            <person name="Coleman D.C."/>
            <person name="de Groot P.W.J."/>
            <person name="Goodwin T.J."/>
            <person name="Quail M.A."/>
            <person name="McQuillan J."/>
            <person name="Munro C.A."/>
            <person name="Pain A."/>
            <person name="Poulter R.T."/>
            <person name="Rajandream M.A."/>
            <person name="Renauld H."/>
            <person name="Spiering M.J."/>
            <person name="Tivey A."/>
            <person name="Gow N.A.R."/>
            <person name="Barrell B."/>
            <person name="Sullivan D.J."/>
            <person name="Berriman M."/>
        </authorList>
    </citation>
    <scope>NUCLEOTIDE SEQUENCE [LARGE SCALE GENOMIC DNA]</scope>
    <source>
        <strain evidence="8">CD36 / ATCC MYA-646 / CBS 7987 / NCPF 3949 / NRRL Y-17841</strain>
    </source>
</reference>
<evidence type="ECO:0000256" key="2">
    <source>
        <dbReference type="ARBA" id="ARBA00006289"/>
    </source>
</evidence>
<comment type="subcellular location">
    <subcellularLocation>
        <location evidence="1">Cytoplasm</location>
    </subcellularLocation>
</comment>
<organism evidence="7 8">
    <name type="scientific">Candida dubliniensis (strain CD36 / ATCC MYA-646 / CBS 7987 / NCPF 3949 / NRRL Y-17841)</name>
    <name type="common">Yeast</name>
    <dbReference type="NCBI Taxonomy" id="573826"/>
    <lineage>
        <taxon>Eukaryota</taxon>
        <taxon>Fungi</taxon>
        <taxon>Dikarya</taxon>
        <taxon>Ascomycota</taxon>
        <taxon>Saccharomycotina</taxon>
        <taxon>Pichiomycetes</taxon>
        <taxon>Debaryomycetaceae</taxon>
        <taxon>Candida/Lodderomyces clade</taxon>
        <taxon>Candida</taxon>
    </lineage>
</organism>
<evidence type="ECO:0000256" key="1">
    <source>
        <dbReference type="ARBA" id="ARBA00004496"/>
    </source>
</evidence>
<dbReference type="HOGENOM" id="CLU_022669_0_0_1"/>
<dbReference type="Pfam" id="PF04112">
    <property type="entry name" value="Mak10"/>
    <property type="match status" value="1"/>
</dbReference>
<evidence type="ECO:0000313" key="8">
    <source>
        <dbReference type="Proteomes" id="UP000002605"/>
    </source>
</evidence>
<dbReference type="PANTHER" id="PTHR21373:SF0">
    <property type="entry name" value="N-ALPHA-ACETYLTRANSFERASE 35, NATC AUXILIARY SUBUNIT"/>
    <property type="match status" value="1"/>
</dbReference>
<feature type="domain" description="NAA35-like TPR repeats" evidence="5">
    <location>
        <begin position="347"/>
        <end position="791"/>
    </location>
</feature>
<proteinExistence type="inferred from homology"/>
<dbReference type="RefSeq" id="XP_002419157.1">
    <property type="nucleotide sequence ID" value="XM_002419112.1"/>
</dbReference>
<dbReference type="GeneID" id="8046585"/>
<evidence type="ECO:0000259" key="4">
    <source>
        <dbReference type="Pfam" id="PF04112"/>
    </source>
</evidence>
<dbReference type="OrthoDB" id="269405at2759"/>
<evidence type="ECO:0000313" key="6">
    <source>
        <dbReference type="CGD" id="CAL0000159365"/>
    </source>
</evidence>
<dbReference type="CGD" id="CAL0000159365">
    <property type="gene designation" value="Cd36_82180"/>
</dbReference>
<dbReference type="KEGG" id="cdu:CD36_82180"/>
<accession>B9WDJ0</accession>
<dbReference type="VEuPathDB" id="FungiDB:CD36_82180"/>
<sequence>MFLQSLDRLAIDESKRDFIYDTDDDDDLIDITKEVFASLESITNNKVVKSPYFELLEGTRALEVLNPKLDTGLIELTREELTFDCSKPQEVNVIINIQTKLLSNLINWLESDSLPVTVLSCRYVQTLLVNYLNHENSGLGKFSFYNSRLSPVDHSKDDLNYQLIHRVLKTFIMGLCKFIGFTIYLSRTVLYEEEDLNTKSMNLNFFDDISPGYFIEEINDCIEWILSNDEIVEADTLITQLKIVANLVKFENTFKITQRTSFMENDSQTSSFGFDFCLDAINQITKLQTIKFDDSVIPTGSFSKFIQIDLENKSIPAELTNINLETTWDCLTNIFKTIHKFTNQANSIKSINQLYDFLQYNVKFPIDNVSVFARGFFQLYFIRDDKSIFGSNNVNLPNLVVDWIENVIGKNTIMLGKIENNLSQIKDSAKAEIIKVHNANTTDLESGMYHYLTTFASNPCRSQQLLSKGLILWDTLQVGWESFEYEMYKGFGVGDEFATGELSISVTSYVYFGKLQMMLELLLNGISLDLYKPFEMYLIYWYADYLILNIIEHLENRVSQILLGKINHLETNIPKKIKKLKAGSKKEQLKELNLYNQQVIIPQLTATLNFNQDYLIKSLKALRNLTQCQLKYLSVLSKLQIIDYTKGPINNLTSMENLYHLRMKPWSSIGVPMFPTFEQYQSALTTNTIPGTNNKVTLMKCLELLASAKNNLVVVEKEYNQLIDYIKRDTKNNFLPDSSIITWYEELISSMGQINDNISQISKIISLNKNDLDLKNKYKISITKGCHKYFPNISIISCTV</sequence>
<dbReference type="eggNOG" id="KOG2343">
    <property type="taxonomic scope" value="Eukaryota"/>
</dbReference>
<dbReference type="InterPro" id="IPR057983">
    <property type="entry name" value="NAA35-like_N"/>
</dbReference>
<dbReference type="Proteomes" id="UP000002605">
    <property type="component" value="Chromosome 3"/>
</dbReference>
<protein>
    <submittedName>
        <fullName evidence="7">N-terminal acetyltransferase C complex subunit, putative</fullName>
    </submittedName>
</protein>
<feature type="domain" description="NAA35-like N-terminal" evidence="4">
    <location>
        <begin position="45"/>
        <end position="214"/>
    </location>
</feature>
<dbReference type="InterPro" id="IPR007244">
    <property type="entry name" value="Naa35_N"/>
</dbReference>
<dbReference type="GO" id="GO:0031417">
    <property type="term" value="C:NatC complex"/>
    <property type="evidence" value="ECO:0007669"/>
    <property type="project" value="InterPro"/>
</dbReference>
<dbReference type="PANTHER" id="PTHR21373">
    <property type="entry name" value="GLUCOSE REPRESSIBLE PROTEIN MAK10"/>
    <property type="match status" value="1"/>
</dbReference>
<dbReference type="EMBL" id="FM992690">
    <property type="protein sequence ID" value="CAX42746.1"/>
    <property type="molecule type" value="Genomic_DNA"/>
</dbReference>
<keyword evidence="8" id="KW-1185">Reference proteome</keyword>